<keyword evidence="2" id="KW-1185">Reference proteome</keyword>
<organism evidence="1 2">
    <name type="scientific">Trichinella papuae</name>
    <dbReference type="NCBI Taxonomy" id="268474"/>
    <lineage>
        <taxon>Eukaryota</taxon>
        <taxon>Metazoa</taxon>
        <taxon>Ecdysozoa</taxon>
        <taxon>Nematoda</taxon>
        <taxon>Enoplea</taxon>
        <taxon>Dorylaimia</taxon>
        <taxon>Trichinellida</taxon>
        <taxon>Trichinellidae</taxon>
        <taxon>Trichinella</taxon>
    </lineage>
</organism>
<accession>A0A0V1M8B2</accession>
<protein>
    <submittedName>
        <fullName evidence="1">Uncharacterized protein</fullName>
    </submittedName>
</protein>
<proteinExistence type="predicted"/>
<dbReference type="AlphaFoldDB" id="A0A0V1M8B2"/>
<evidence type="ECO:0000313" key="1">
    <source>
        <dbReference type="EMBL" id="KRZ67566.1"/>
    </source>
</evidence>
<dbReference type="EMBL" id="JYDO01000193">
    <property type="protein sequence ID" value="KRZ67566.1"/>
    <property type="molecule type" value="Genomic_DNA"/>
</dbReference>
<gene>
    <name evidence="1" type="ORF">T10_3796</name>
</gene>
<dbReference type="Proteomes" id="UP000054843">
    <property type="component" value="Unassembled WGS sequence"/>
</dbReference>
<sequence length="177" mass="20265">MFCCGKLNRSTNRCSQRLKTLDCWGKSKLGAWMVHLKLYFNDTNGCLPSMLITCKSWLFPEYLGTGLLFPLLPSGTKESPTDNNLEGWYKQLSKKAIGNKLGYYKLLQFLIEEQGVMEPLIYQVLSGDATVGDLRRVNRVYDKKQRQVIQYTGEYISGMLAMEQLLEALMYITPEPI</sequence>
<evidence type="ECO:0000313" key="2">
    <source>
        <dbReference type="Proteomes" id="UP000054843"/>
    </source>
</evidence>
<name>A0A0V1M8B2_9BILA</name>
<reference evidence="1 2" key="1">
    <citation type="submission" date="2015-01" db="EMBL/GenBank/DDBJ databases">
        <title>Evolution of Trichinella species and genotypes.</title>
        <authorList>
            <person name="Korhonen P.K."/>
            <person name="Edoardo P."/>
            <person name="Giuseppe L.R."/>
            <person name="Gasser R.B."/>
        </authorList>
    </citation>
    <scope>NUCLEOTIDE SEQUENCE [LARGE SCALE GENOMIC DNA]</scope>
    <source>
        <strain evidence="1">ISS1980</strain>
    </source>
</reference>
<comment type="caution">
    <text evidence="1">The sequence shown here is derived from an EMBL/GenBank/DDBJ whole genome shotgun (WGS) entry which is preliminary data.</text>
</comment>